<dbReference type="FunFam" id="3.90.870.10:FF:000009">
    <property type="entry name" value="Threonylcarbamoyl-AMP synthase, putative"/>
    <property type="match status" value="1"/>
</dbReference>
<feature type="domain" description="YrdC-like" evidence="15">
    <location>
        <begin position="12"/>
        <end position="199"/>
    </location>
</feature>
<dbReference type="PROSITE" id="PS51163">
    <property type="entry name" value="YRDC"/>
    <property type="match status" value="1"/>
</dbReference>
<feature type="binding site" evidence="14">
    <location>
        <position position="143"/>
    </location>
    <ligand>
        <name>ATP</name>
        <dbReference type="ChEBI" id="CHEBI:30616"/>
    </ligand>
</feature>
<dbReference type="PANTHER" id="PTHR17490">
    <property type="entry name" value="SUA5"/>
    <property type="match status" value="1"/>
</dbReference>
<dbReference type="InterPro" id="IPR050156">
    <property type="entry name" value="TC-AMP_synthase_SUA5"/>
</dbReference>
<evidence type="ECO:0000256" key="13">
    <source>
        <dbReference type="PIRNR" id="PIRNR004930"/>
    </source>
</evidence>
<evidence type="ECO:0000313" key="16">
    <source>
        <dbReference type="EMBL" id="MCW6507169.1"/>
    </source>
</evidence>
<feature type="binding site" evidence="14">
    <location>
        <position position="141"/>
    </location>
    <ligand>
        <name>L-threonine</name>
        <dbReference type="ChEBI" id="CHEBI:57926"/>
    </ligand>
</feature>
<dbReference type="AlphaFoldDB" id="A0AA41YRE0"/>
<keyword evidence="10 13" id="KW-0067">ATP-binding</keyword>
<feature type="binding site" evidence="14">
    <location>
        <position position="231"/>
    </location>
    <ligand>
        <name>ATP</name>
        <dbReference type="ChEBI" id="CHEBI:30616"/>
    </ligand>
</feature>
<dbReference type="RefSeq" id="WP_282583539.1">
    <property type="nucleotide sequence ID" value="NZ_JAMOIM010000002.1"/>
</dbReference>
<keyword evidence="8 13" id="KW-0548">Nucleotidyltransferase</keyword>
<dbReference type="InterPro" id="IPR017945">
    <property type="entry name" value="DHBP_synth_RibB-like_a/b_dom"/>
</dbReference>
<comment type="catalytic activity">
    <reaction evidence="12 13">
        <text>L-threonine + hydrogencarbonate + ATP = L-threonylcarbamoyladenylate + diphosphate + H2O</text>
        <dbReference type="Rhea" id="RHEA:36407"/>
        <dbReference type="ChEBI" id="CHEBI:15377"/>
        <dbReference type="ChEBI" id="CHEBI:17544"/>
        <dbReference type="ChEBI" id="CHEBI:30616"/>
        <dbReference type="ChEBI" id="CHEBI:33019"/>
        <dbReference type="ChEBI" id="CHEBI:57926"/>
        <dbReference type="ChEBI" id="CHEBI:73682"/>
        <dbReference type="EC" id="2.7.7.87"/>
    </reaction>
</comment>
<dbReference type="InterPro" id="IPR005145">
    <property type="entry name" value="Sua5_C"/>
</dbReference>
<dbReference type="PIRSF" id="PIRSF004930">
    <property type="entry name" value="Tln_factor_SUA5"/>
    <property type="match status" value="1"/>
</dbReference>
<name>A0AA41YRE0_9HYPH</name>
<evidence type="ECO:0000256" key="6">
    <source>
        <dbReference type="ARBA" id="ARBA00022679"/>
    </source>
</evidence>
<keyword evidence="9 13" id="KW-0547">Nucleotide-binding</keyword>
<evidence type="ECO:0000256" key="8">
    <source>
        <dbReference type="ARBA" id="ARBA00022695"/>
    </source>
</evidence>
<organism evidence="16 17">
    <name type="scientific">Lichenifustis flavocetrariae</name>
    <dbReference type="NCBI Taxonomy" id="2949735"/>
    <lineage>
        <taxon>Bacteria</taxon>
        <taxon>Pseudomonadati</taxon>
        <taxon>Pseudomonadota</taxon>
        <taxon>Alphaproteobacteria</taxon>
        <taxon>Hyphomicrobiales</taxon>
        <taxon>Lichenihabitantaceae</taxon>
        <taxon>Lichenifustis</taxon>
    </lineage>
</organism>
<comment type="subcellular location">
    <subcellularLocation>
        <location evidence="1 13">Cytoplasm</location>
    </subcellularLocation>
</comment>
<comment type="similarity">
    <text evidence="2 13">Belongs to the SUA5 family.</text>
</comment>
<dbReference type="GO" id="GO:0008033">
    <property type="term" value="P:tRNA processing"/>
    <property type="evidence" value="ECO:0007669"/>
    <property type="project" value="UniProtKB-KW"/>
</dbReference>
<dbReference type="InterPro" id="IPR006070">
    <property type="entry name" value="Sua5-like_dom"/>
</dbReference>
<dbReference type="EC" id="2.7.7.87" evidence="3 13"/>
<feature type="binding site" evidence="14">
    <location>
        <position position="57"/>
    </location>
    <ligand>
        <name>ATP</name>
        <dbReference type="ChEBI" id="CHEBI:30616"/>
    </ligand>
</feature>
<evidence type="ECO:0000256" key="5">
    <source>
        <dbReference type="ARBA" id="ARBA00022490"/>
    </source>
</evidence>
<dbReference type="PANTHER" id="PTHR17490:SF16">
    <property type="entry name" value="THREONYLCARBAMOYL-AMP SYNTHASE"/>
    <property type="match status" value="1"/>
</dbReference>
<dbReference type="GO" id="GO:0061710">
    <property type="term" value="F:L-threonylcarbamoyladenylate synthase"/>
    <property type="evidence" value="ECO:0007669"/>
    <property type="project" value="UniProtKB-EC"/>
</dbReference>
<dbReference type="SUPFAM" id="SSF55821">
    <property type="entry name" value="YrdC/RibB"/>
    <property type="match status" value="1"/>
</dbReference>
<feature type="binding site" evidence="14">
    <location>
        <position position="151"/>
    </location>
    <ligand>
        <name>ATP</name>
        <dbReference type="ChEBI" id="CHEBI:30616"/>
    </ligand>
</feature>
<comment type="function">
    <text evidence="13">Required for the formation of a threonylcarbamoyl group on adenosine at position 37 (t(6)A37) in tRNAs that read codons beginning with adenine.</text>
</comment>
<dbReference type="InterPro" id="IPR010923">
    <property type="entry name" value="T(6)A37_SUA5"/>
</dbReference>
<proteinExistence type="inferred from homology"/>
<evidence type="ECO:0000256" key="1">
    <source>
        <dbReference type="ARBA" id="ARBA00004496"/>
    </source>
</evidence>
<dbReference type="GO" id="GO:0005737">
    <property type="term" value="C:cytoplasm"/>
    <property type="evidence" value="ECO:0007669"/>
    <property type="project" value="UniProtKB-SubCell"/>
</dbReference>
<feature type="binding site" evidence="14">
    <location>
        <position position="66"/>
    </location>
    <ligand>
        <name>L-threonine</name>
        <dbReference type="ChEBI" id="CHEBI:57926"/>
    </ligand>
</feature>
<gene>
    <name evidence="16" type="ORF">M8523_03945</name>
</gene>
<feature type="binding site" evidence="14">
    <location>
        <position position="61"/>
    </location>
    <ligand>
        <name>ATP</name>
        <dbReference type="ChEBI" id="CHEBI:30616"/>
    </ligand>
</feature>
<evidence type="ECO:0000313" key="17">
    <source>
        <dbReference type="Proteomes" id="UP001165667"/>
    </source>
</evidence>
<dbReference type="GO" id="GO:0003725">
    <property type="term" value="F:double-stranded RNA binding"/>
    <property type="evidence" value="ECO:0007669"/>
    <property type="project" value="UniProtKB-UniRule"/>
</dbReference>
<feature type="binding site" evidence="14">
    <location>
        <position position="181"/>
    </location>
    <ligand>
        <name>L-threonine</name>
        <dbReference type="ChEBI" id="CHEBI:57926"/>
    </ligand>
</feature>
<protein>
    <recommendedName>
        <fullName evidence="4 13">Threonylcarbamoyl-AMP synthase</fullName>
        <shortName evidence="13">TC-AMP synthase</shortName>
        <ecNumber evidence="3 13">2.7.7.87</ecNumber>
    </recommendedName>
    <alternativeName>
        <fullName evidence="11 13">L-threonylcarbamoyladenylate synthase</fullName>
    </alternativeName>
</protein>
<feature type="binding site" evidence="14">
    <location>
        <position position="121"/>
    </location>
    <ligand>
        <name>L-threonine</name>
        <dbReference type="ChEBI" id="CHEBI:57926"/>
    </ligand>
</feature>
<feature type="binding site" evidence="14">
    <location>
        <position position="195"/>
    </location>
    <ligand>
        <name>ATP</name>
        <dbReference type="ChEBI" id="CHEBI:30616"/>
    </ligand>
</feature>
<comment type="caution">
    <text evidence="16">The sequence shown here is derived from an EMBL/GenBank/DDBJ whole genome shotgun (WGS) entry which is preliminary data.</text>
</comment>
<keyword evidence="17" id="KW-1185">Reference proteome</keyword>
<keyword evidence="5 13" id="KW-0963">Cytoplasm</keyword>
<reference evidence="16" key="1">
    <citation type="submission" date="2022-05" db="EMBL/GenBank/DDBJ databases">
        <authorList>
            <person name="Pankratov T."/>
        </authorList>
    </citation>
    <scope>NUCLEOTIDE SEQUENCE</scope>
    <source>
        <strain evidence="16">BP6-180914</strain>
    </source>
</reference>
<evidence type="ECO:0000256" key="10">
    <source>
        <dbReference type="ARBA" id="ARBA00022840"/>
    </source>
</evidence>
<dbReference type="EMBL" id="JAMOIM010000002">
    <property type="protein sequence ID" value="MCW6507169.1"/>
    <property type="molecule type" value="Genomic_DNA"/>
</dbReference>
<dbReference type="GO" id="GO:0006450">
    <property type="term" value="P:regulation of translational fidelity"/>
    <property type="evidence" value="ECO:0007669"/>
    <property type="project" value="TreeGrafter"/>
</dbReference>
<dbReference type="NCBIfam" id="TIGR00057">
    <property type="entry name" value="L-threonylcarbamoyladenylate synthase"/>
    <property type="match status" value="1"/>
</dbReference>
<evidence type="ECO:0000256" key="9">
    <source>
        <dbReference type="ARBA" id="ARBA00022741"/>
    </source>
</evidence>
<evidence type="ECO:0000256" key="14">
    <source>
        <dbReference type="PIRSR" id="PIRSR004930-1"/>
    </source>
</evidence>
<evidence type="ECO:0000256" key="2">
    <source>
        <dbReference type="ARBA" id="ARBA00007663"/>
    </source>
</evidence>
<accession>A0AA41YRE0</accession>
<dbReference type="GO" id="GO:0000049">
    <property type="term" value="F:tRNA binding"/>
    <property type="evidence" value="ECO:0007669"/>
    <property type="project" value="TreeGrafter"/>
</dbReference>
<dbReference type="Pfam" id="PF01300">
    <property type="entry name" value="Sua5_yciO_yrdC"/>
    <property type="match status" value="1"/>
</dbReference>
<evidence type="ECO:0000256" key="3">
    <source>
        <dbReference type="ARBA" id="ARBA00012584"/>
    </source>
</evidence>
<dbReference type="GO" id="GO:0005524">
    <property type="term" value="F:ATP binding"/>
    <property type="evidence" value="ECO:0007669"/>
    <property type="project" value="UniProtKB-UniRule"/>
</dbReference>
<sequence length="322" mass="33398">MKMATRHWPASPDTIAAAAVLLRQGRLVAFPTETVYGLGADACSGEAVARIYEAKGRPRFNPLIAHVADLDQALGQGRFDRDALALAQAFWPGPLTLIVPVAATCTVSHLARSGLDSVALRVPDHPVAMSLLREAGVPVAAPSANRSGRISPTSADHVMGDLKGRIDVVLDGGVTAVGLESTILACLGDGIRLLRPGGLKRAAIEAVLGRALNVPTDLDPVVAPGMMASHYAPQAAVRLDAVSVGVGEAVLDFGGRFSGVTTGLRLDLSDRGDLTEAAANLFCHLHRLDDAGATRIAVAPVPVDGLGEAINDRLRRAAAPRP</sequence>
<keyword evidence="7 13" id="KW-0819">tRNA processing</keyword>
<evidence type="ECO:0000256" key="11">
    <source>
        <dbReference type="ARBA" id="ARBA00029774"/>
    </source>
</evidence>
<evidence type="ECO:0000259" key="15">
    <source>
        <dbReference type="PROSITE" id="PS51163"/>
    </source>
</evidence>
<dbReference type="Gene3D" id="3.90.870.10">
    <property type="entry name" value="DHBP synthase"/>
    <property type="match status" value="1"/>
</dbReference>
<keyword evidence="6 13" id="KW-0808">Transferase</keyword>
<dbReference type="Gene3D" id="3.40.50.11030">
    <property type="entry name" value="Threonylcarbamoyl-AMP synthase, C-terminal domain"/>
    <property type="match status" value="1"/>
</dbReference>
<dbReference type="Pfam" id="PF03481">
    <property type="entry name" value="Sua5_C"/>
    <property type="match status" value="1"/>
</dbReference>
<dbReference type="Proteomes" id="UP001165667">
    <property type="component" value="Unassembled WGS sequence"/>
</dbReference>
<dbReference type="InterPro" id="IPR038385">
    <property type="entry name" value="Sua5/YwlC_C"/>
</dbReference>
<evidence type="ECO:0000256" key="12">
    <source>
        <dbReference type="ARBA" id="ARBA00048366"/>
    </source>
</evidence>
<evidence type="ECO:0000256" key="4">
    <source>
        <dbReference type="ARBA" id="ARBA00015492"/>
    </source>
</evidence>
<evidence type="ECO:0000256" key="7">
    <source>
        <dbReference type="ARBA" id="ARBA00022694"/>
    </source>
</evidence>
<feature type="binding site" evidence="14">
    <location>
        <position position="34"/>
    </location>
    <ligand>
        <name>L-threonine</name>
        <dbReference type="ChEBI" id="CHEBI:57926"/>
    </ligand>
</feature>